<accession>A0A8S9SL24</accession>
<evidence type="ECO:0000313" key="3">
    <source>
        <dbReference type="Proteomes" id="UP000712600"/>
    </source>
</evidence>
<evidence type="ECO:0000313" key="2">
    <source>
        <dbReference type="EMBL" id="KAF3601234.1"/>
    </source>
</evidence>
<feature type="region of interest" description="Disordered" evidence="1">
    <location>
        <begin position="137"/>
        <end position="179"/>
    </location>
</feature>
<dbReference type="AlphaFoldDB" id="A0A8S9SL24"/>
<protein>
    <submittedName>
        <fullName evidence="2">Uncharacterized protein</fullName>
    </submittedName>
</protein>
<gene>
    <name evidence="2" type="ORF">F2Q69_00036330</name>
</gene>
<dbReference type="Proteomes" id="UP000712600">
    <property type="component" value="Unassembled WGS sequence"/>
</dbReference>
<comment type="caution">
    <text evidence="2">The sequence shown here is derived from an EMBL/GenBank/DDBJ whole genome shotgun (WGS) entry which is preliminary data.</text>
</comment>
<organism evidence="2 3">
    <name type="scientific">Brassica cretica</name>
    <name type="common">Mustard</name>
    <dbReference type="NCBI Taxonomy" id="69181"/>
    <lineage>
        <taxon>Eukaryota</taxon>
        <taxon>Viridiplantae</taxon>
        <taxon>Streptophyta</taxon>
        <taxon>Embryophyta</taxon>
        <taxon>Tracheophyta</taxon>
        <taxon>Spermatophyta</taxon>
        <taxon>Magnoliopsida</taxon>
        <taxon>eudicotyledons</taxon>
        <taxon>Gunneridae</taxon>
        <taxon>Pentapetalae</taxon>
        <taxon>rosids</taxon>
        <taxon>malvids</taxon>
        <taxon>Brassicales</taxon>
        <taxon>Brassicaceae</taxon>
        <taxon>Brassiceae</taxon>
        <taxon>Brassica</taxon>
    </lineage>
</organism>
<proteinExistence type="predicted"/>
<name>A0A8S9SL24_BRACR</name>
<dbReference type="EMBL" id="QGKX02000004">
    <property type="protein sequence ID" value="KAF3601234.1"/>
    <property type="molecule type" value="Genomic_DNA"/>
</dbReference>
<evidence type="ECO:0000256" key="1">
    <source>
        <dbReference type="SAM" id="MobiDB-lite"/>
    </source>
</evidence>
<sequence length="261" mass="30082">MVDLSICCSEHDVSRCFSEHGGTLLMSWGSWPEPASRVVDVLQCAWNFIWLIVIAGTSLSSACRRRRSSRHGTLPWRLWNCELWSRTSLTPFFRSYVLEYFLFLWDLWRVSLVQAGYLIKGRFPFILRQDKSLGLEVGGWRQGPRPRGRDPDPGEGTQTPGKGPRPKGRNPEPRGRNLEAGSWSNLFTKYFSPTEGTLTFFIRGIRYMILLFTLCDIYCDIYRFQNREHSRCVVPALPGQSDFWGHMASGHFDSDDDNDED</sequence>
<reference evidence="2" key="1">
    <citation type="submission" date="2019-12" db="EMBL/GenBank/DDBJ databases">
        <title>Genome sequencing and annotation of Brassica cretica.</title>
        <authorList>
            <person name="Studholme D.J."/>
            <person name="Sarris P."/>
        </authorList>
    </citation>
    <scope>NUCLEOTIDE SEQUENCE</scope>
    <source>
        <strain evidence="2">PFS-109/04</strain>
        <tissue evidence="2">Leaf</tissue>
    </source>
</reference>